<proteinExistence type="predicted"/>
<dbReference type="Proteomes" id="UP000267251">
    <property type="component" value="Unassembled WGS sequence"/>
</dbReference>
<name>A0A4V1IYG2_9FUNG</name>
<dbReference type="GO" id="GO:0009691">
    <property type="term" value="P:cytokinin biosynthetic process"/>
    <property type="evidence" value="ECO:0007669"/>
    <property type="project" value="InterPro"/>
</dbReference>
<feature type="non-terminal residue" evidence="1">
    <location>
        <position position="173"/>
    </location>
</feature>
<dbReference type="PANTHER" id="PTHR31223">
    <property type="entry name" value="LOG FAMILY PROTEIN YJL055W"/>
    <property type="match status" value="1"/>
</dbReference>
<accession>A0A4V1IYG2</accession>
<dbReference type="InterPro" id="IPR031100">
    <property type="entry name" value="LOG_fam"/>
</dbReference>
<reference evidence="2" key="1">
    <citation type="journal article" date="2018" name="Nat. Microbiol.">
        <title>Leveraging single-cell genomics to expand the fungal tree of life.</title>
        <authorList>
            <person name="Ahrendt S.R."/>
            <person name="Quandt C.A."/>
            <person name="Ciobanu D."/>
            <person name="Clum A."/>
            <person name="Salamov A."/>
            <person name="Andreopoulos B."/>
            <person name="Cheng J.F."/>
            <person name="Woyke T."/>
            <person name="Pelin A."/>
            <person name="Henrissat B."/>
            <person name="Reynolds N.K."/>
            <person name="Benny G.L."/>
            <person name="Smith M.E."/>
            <person name="James T.Y."/>
            <person name="Grigoriev I.V."/>
        </authorList>
    </citation>
    <scope>NUCLEOTIDE SEQUENCE [LARGE SCALE GENOMIC DNA]</scope>
</reference>
<dbReference type="InterPro" id="IPR005269">
    <property type="entry name" value="LOG"/>
</dbReference>
<dbReference type="PANTHER" id="PTHR31223:SF70">
    <property type="entry name" value="LOG FAMILY PROTEIN YJL055W"/>
    <property type="match status" value="1"/>
</dbReference>
<dbReference type="GO" id="GO:0016799">
    <property type="term" value="F:hydrolase activity, hydrolyzing N-glycosyl compounds"/>
    <property type="evidence" value="ECO:0007669"/>
    <property type="project" value="TreeGrafter"/>
</dbReference>
<dbReference type="EMBL" id="KZ987834">
    <property type="protein sequence ID" value="RKP14449.1"/>
    <property type="molecule type" value="Genomic_DNA"/>
</dbReference>
<evidence type="ECO:0000313" key="1">
    <source>
        <dbReference type="EMBL" id="RKP14449.1"/>
    </source>
</evidence>
<keyword evidence="1" id="KW-0378">Hydrolase</keyword>
<evidence type="ECO:0000313" key="2">
    <source>
        <dbReference type="Proteomes" id="UP000267251"/>
    </source>
</evidence>
<dbReference type="AlphaFoldDB" id="A0A4V1IYG2"/>
<dbReference type="OrthoDB" id="414463at2759"/>
<keyword evidence="2" id="KW-1185">Reference proteome</keyword>
<dbReference type="GO" id="GO:0005829">
    <property type="term" value="C:cytosol"/>
    <property type="evidence" value="ECO:0007669"/>
    <property type="project" value="TreeGrafter"/>
</dbReference>
<dbReference type="Pfam" id="PF03641">
    <property type="entry name" value="Lysine_decarbox"/>
    <property type="match status" value="1"/>
</dbReference>
<gene>
    <name evidence="1" type="ORF">BJ684DRAFT_8575</name>
</gene>
<dbReference type="SUPFAM" id="SSF102405">
    <property type="entry name" value="MCP/YpsA-like"/>
    <property type="match status" value="1"/>
</dbReference>
<sequence>MPQLTVTEKPTIRSICVFCGSSKGNKPAFMEKAIAFGEIIAKQNWTLVYGGGSNGLMGAVAKSVLAHGGKVISIIPEALVAPSGDMLGEVLIVKSMHERKRMMAEKSDAFVGLPGGFGTLEELLEMITWSTLGIHSKPLVLLNTHGYYEPIRQWSDRAVESGFVIQSARKVFT</sequence>
<organism evidence="1 2">
    <name type="scientific">Piptocephalis cylindrospora</name>
    <dbReference type="NCBI Taxonomy" id="1907219"/>
    <lineage>
        <taxon>Eukaryota</taxon>
        <taxon>Fungi</taxon>
        <taxon>Fungi incertae sedis</taxon>
        <taxon>Zoopagomycota</taxon>
        <taxon>Zoopagomycotina</taxon>
        <taxon>Zoopagomycetes</taxon>
        <taxon>Zoopagales</taxon>
        <taxon>Piptocephalidaceae</taxon>
        <taxon>Piptocephalis</taxon>
    </lineage>
</organism>
<dbReference type="Gene3D" id="3.40.50.450">
    <property type="match status" value="1"/>
</dbReference>
<dbReference type="NCBIfam" id="TIGR00730">
    <property type="entry name" value="Rossman fold protein, TIGR00730 family"/>
    <property type="match status" value="1"/>
</dbReference>
<protein>
    <submittedName>
        <fullName evidence="1">Putative cytokinin riboside 5'-monophosphate phosphoribohydrolase LOG6</fullName>
    </submittedName>
</protein>